<dbReference type="RefSeq" id="WP_203900454.1">
    <property type="nucleotide sequence ID" value="NZ_BOPF01000013.1"/>
</dbReference>
<keyword evidence="1" id="KW-0472">Membrane</keyword>
<feature type="transmembrane region" description="Helical" evidence="1">
    <location>
        <begin position="43"/>
        <end position="64"/>
    </location>
</feature>
<keyword evidence="3" id="KW-1185">Reference proteome</keyword>
<reference evidence="2" key="1">
    <citation type="submission" date="2021-01" db="EMBL/GenBank/DDBJ databases">
        <title>Whole genome shotgun sequence of Virgisporangium aliadipatigenens NBRC 105644.</title>
        <authorList>
            <person name="Komaki H."/>
            <person name="Tamura T."/>
        </authorList>
    </citation>
    <scope>NUCLEOTIDE SEQUENCE</scope>
    <source>
        <strain evidence="2">NBRC 105644</strain>
    </source>
</reference>
<evidence type="ECO:0000256" key="1">
    <source>
        <dbReference type="SAM" id="Phobius"/>
    </source>
</evidence>
<evidence type="ECO:0008006" key="4">
    <source>
        <dbReference type="Google" id="ProtNLM"/>
    </source>
</evidence>
<organism evidence="2 3">
    <name type="scientific">Virgisporangium aliadipatigenens</name>
    <dbReference type="NCBI Taxonomy" id="741659"/>
    <lineage>
        <taxon>Bacteria</taxon>
        <taxon>Bacillati</taxon>
        <taxon>Actinomycetota</taxon>
        <taxon>Actinomycetes</taxon>
        <taxon>Micromonosporales</taxon>
        <taxon>Micromonosporaceae</taxon>
        <taxon>Virgisporangium</taxon>
    </lineage>
</organism>
<name>A0A8J3YKB6_9ACTN</name>
<proteinExistence type="predicted"/>
<comment type="caution">
    <text evidence="2">The sequence shown here is derived from an EMBL/GenBank/DDBJ whole genome shotgun (WGS) entry which is preliminary data.</text>
</comment>
<dbReference type="AlphaFoldDB" id="A0A8J3YKB6"/>
<sequence length="379" mass="40673">MSTAMEHAVARALHADAQVDVDVAGLRTAALARARRIRLRRRLVGSVVAVVALIAGIGVAATRYDGKPPAEQYTAPKTLPRLDAPGAALAPAKVATDPSLIHFDVDPKRLDATELTWRSGPDVESVAVRTADTDRYTVYVELARTRAALDGSGWGLDGAAPRPWYPPRPETGPWREQPAYSPEQLSGPDGYAVLVVPGAPDTVTRLPDPNGGDRARYSTTWSPVDGLWIQVEVASTGPEALVNAIEALRLDRSQACRVPGAVRTDLSWVECETSLARSWEYSTITFRGGDGALVDVMFGNFSVAQPFVSNRSIAGRQARAFTRQGGGPALELPGGKGRQLLVSDRTGRFPEETLTRLAEGFAFKGDANDIETWPARPVS</sequence>
<dbReference type="Proteomes" id="UP000619260">
    <property type="component" value="Unassembled WGS sequence"/>
</dbReference>
<protein>
    <recommendedName>
        <fullName evidence="4">LigA protein</fullName>
    </recommendedName>
</protein>
<gene>
    <name evidence="2" type="ORF">Val02_38100</name>
</gene>
<dbReference type="EMBL" id="BOPF01000013">
    <property type="protein sequence ID" value="GIJ46924.1"/>
    <property type="molecule type" value="Genomic_DNA"/>
</dbReference>
<keyword evidence="1" id="KW-1133">Transmembrane helix</keyword>
<accession>A0A8J3YKB6</accession>
<evidence type="ECO:0000313" key="2">
    <source>
        <dbReference type="EMBL" id="GIJ46924.1"/>
    </source>
</evidence>
<keyword evidence="1" id="KW-0812">Transmembrane</keyword>
<evidence type="ECO:0000313" key="3">
    <source>
        <dbReference type="Proteomes" id="UP000619260"/>
    </source>
</evidence>